<accession>A0AAD7CVP6</accession>
<dbReference type="Proteomes" id="UP001221757">
    <property type="component" value="Unassembled WGS sequence"/>
</dbReference>
<feature type="signal peptide" evidence="2">
    <location>
        <begin position="1"/>
        <end position="19"/>
    </location>
</feature>
<comment type="caution">
    <text evidence="3">The sequence shown here is derived from an EMBL/GenBank/DDBJ whole genome shotgun (WGS) entry which is preliminary data.</text>
</comment>
<evidence type="ECO:0000313" key="4">
    <source>
        <dbReference type="Proteomes" id="UP001221757"/>
    </source>
</evidence>
<feature type="compositionally biased region" description="Low complexity" evidence="1">
    <location>
        <begin position="186"/>
        <end position="220"/>
    </location>
</feature>
<feature type="compositionally biased region" description="Pro residues" evidence="1">
    <location>
        <begin position="145"/>
        <end position="156"/>
    </location>
</feature>
<reference evidence="3" key="1">
    <citation type="submission" date="2023-03" db="EMBL/GenBank/DDBJ databases">
        <title>Massive genome expansion in bonnet fungi (Mycena s.s.) driven by repeated elements and novel gene families across ecological guilds.</title>
        <authorList>
            <consortium name="Lawrence Berkeley National Laboratory"/>
            <person name="Harder C.B."/>
            <person name="Miyauchi S."/>
            <person name="Viragh M."/>
            <person name="Kuo A."/>
            <person name="Thoen E."/>
            <person name="Andreopoulos B."/>
            <person name="Lu D."/>
            <person name="Skrede I."/>
            <person name="Drula E."/>
            <person name="Henrissat B."/>
            <person name="Morin E."/>
            <person name="Kohler A."/>
            <person name="Barry K."/>
            <person name="LaButti K."/>
            <person name="Morin E."/>
            <person name="Salamov A."/>
            <person name="Lipzen A."/>
            <person name="Mereny Z."/>
            <person name="Hegedus B."/>
            <person name="Baldrian P."/>
            <person name="Stursova M."/>
            <person name="Weitz H."/>
            <person name="Taylor A."/>
            <person name="Grigoriev I.V."/>
            <person name="Nagy L.G."/>
            <person name="Martin F."/>
            <person name="Kauserud H."/>
        </authorList>
    </citation>
    <scope>NUCLEOTIDE SEQUENCE</scope>
    <source>
        <strain evidence="3">CBHHK067</strain>
    </source>
</reference>
<proteinExistence type="predicted"/>
<dbReference type="PRINTS" id="PR01217">
    <property type="entry name" value="PRICHEXTENSN"/>
</dbReference>
<evidence type="ECO:0000256" key="1">
    <source>
        <dbReference type="SAM" id="MobiDB-lite"/>
    </source>
</evidence>
<keyword evidence="4" id="KW-1185">Reference proteome</keyword>
<evidence type="ECO:0000313" key="3">
    <source>
        <dbReference type="EMBL" id="KAJ7666407.1"/>
    </source>
</evidence>
<evidence type="ECO:0000256" key="2">
    <source>
        <dbReference type="SAM" id="SignalP"/>
    </source>
</evidence>
<organism evidence="3 4">
    <name type="scientific">Mycena rosella</name>
    <name type="common">Pink bonnet</name>
    <name type="synonym">Agaricus rosellus</name>
    <dbReference type="NCBI Taxonomy" id="1033263"/>
    <lineage>
        <taxon>Eukaryota</taxon>
        <taxon>Fungi</taxon>
        <taxon>Dikarya</taxon>
        <taxon>Basidiomycota</taxon>
        <taxon>Agaricomycotina</taxon>
        <taxon>Agaricomycetes</taxon>
        <taxon>Agaricomycetidae</taxon>
        <taxon>Agaricales</taxon>
        <taxon>Marasmiineae</taxon>
        <taxon>Mycenaceae</taxon>
        <taxon>Mycena</taxon>
    </lineage>
</organism>
<feature type="compositionally biased region" description="Pro residues" evidence="1">
    <location>
        <begin position="169"/>
        <end position="185"/>
    </location>
</feature>
<gene>
    <name evidence="3" type="ORF">B0H17DRAFT_262563</name>
</gene>
<feature type="compositionally biased region" description="Basic residues" evidence="1">
    <location>
        <begin position="157"/>
        <end position="168"/>
    </location>
</feature>
<dbReference type="AlphaFoldDB" id="A0AAD7CVP6"/>
<feature type="region of interest" description="Disordered" evidence="1">
    <location>
        <begin position="110"/>
        <end position="233"/>
    </location>
</feature>
<protein>
    <submittedName>
        <fullName evidence="3">Uncharacterized protein</fullName>
    </submittedName>
</protein>
<feature type="compositionally biased region" description="Basic residues" evidence="1">
    <location>
        <begin position="134"/>
        <end position="143"/>
    </location>
</feature>
<dbReference type="EMBL" id="JARKIE010000209">
    <property type="protein sequence ID" value="KAJ7666407.1"/>
    <property type="molecule type" value="Genomic_DNA"/>
</dbReference>
<keyword evidence="2" id="KW-0732">Signal</keyword>
<name>A0AAD7CVP6_MYCRO</name>
<sequence>MARLLSLAVIVGLLPSGLAGPACAQKHKTASDCMLACNTKWGFPGLMMGTDPWGTVMHLTGNTDNDWNNYLAKACSEAESAASSTAEAPLPSLPLLLLPPRSFTRVWARRVSSPRPTSPRPLPRPPLVLLPPSRPRRVARHHQPLLPPPPRPSPPQRRPRPSPSRRRPLPPPLTLLRRPLPPLTPTPTASRAPAIAATAGTPTATAETPTATAGPLRTPAGPAPTPTPTPGAAAAAVIMAAERRMPMSRRT</sequence>
<feature type="chain" id="PRO_5042110455" evidence="2">
    <location>
        <begin position="20"/>
        <end position="251"/>
    </location>
</feature>
<feature type="compositionally biased region" description="Pro residues" evidence="1">
    <location>
        <begin position="116"/>
        <end position="133"/>
    </location>
</feature>